<evidence type="ECO:0000313" key="3">
    <source>
        <dbReference type="Proteomes" id="UP001611415"/>
    </source>
</evidence>
<evidence type="ECO:0000256" key="1">
    <source>
        <dbReference type="SAM" id="MobiDB-lite"/>
    </source>
</evidence>
<comment type="caution">
    <text evidence="2">The sequence shown here is derived from an EMBL/GenBank/DDBJ whole genome shotgun (WGS) entry which is preliminary data.</text>
</comment>
<feature type="compositionally biased region" description="Low complexity" evidence="1">
    <location>
        <begin position="1"/>
        <end position="15"/>
    </location>
</feature>
<keyword evidence="3" id="KW-1185">Reference proteome</keyword>
<feature type="non-terminal residue" evidence="2">
    <location>
        <position position="1"/>
    </location>
</feature>
<feature type="region of interest" description="Disordered" evidence="1">
    <location>
        <begin position="1"/>
        <end position="24"/>
    </location>
</feature>
<dbReference type="Proteomes" id="UP001611415">
    <property type="component" value="Unassembled WGS sequence"/>
</dbReference>
<dbReference type="RefSeq" id="WP_397096592.1">
    <property type="nucleotide sequence ID" value="NZ_JBIRYO010000082.1"/>
</dbReference>
<gene>
    <name evidence="2" type="ORF">ACH49W_36600</name>
</gene>
<organism evidence="2 3">
    <name type="scientific">Nocardia xishanensis</name>
    <dbReference type="NCBI Taxonomy" id="238964"/>
    <lineage>
        <taxon>Bacteria</taxon>
        <taxon>Bacillati</taxon>
        <taxon>Actinomycetota</taxon>
        <taxon>Actinomycetes</taxon>
        <taxon>Mycobacteriales</taxon>
        <taxon>Nocardiaceae</taxon>
        <taxon>Nocardia</taxon>
    </lineage>
</organism>
<dbReference type="EMBL" id="JBIRYO010000082">
    <property type="protein sequence ID" value="MFI2478871.1"/>
    <property type="molecule type" value="Genomic_DNA"/>
</dbReference>
<protein>
    <submittedName>
        <fullName evidence="2">Uncharacterized protein</fullName>
    </submittedName>
</protein>
<evidence type="ECO:0000313" key="2">
    <source>
        <dbReference type="EMBL" id="MFI2478871.1"/>
    </source>
</evidence>
<reference evidence="2 3" key="1">
    <citation type="submission" date="2024-10" db="EMBL/GenBank/DDBJ databases">
        <title>The Natural Products Discovery Center: Release of the First 8490 Sequenced Strains for Exploring Actinobacteria Biosynthetic Diversity.</title>
        <authorList>
            <person name="Kalkreuter E."/>
            <person name="Kautsar S.A."/>
            <person name="Yang D."/>
            <person name="Bader C.D."/>
            <person name="Teijaro C.N."/>
            <person name="Fluegel L."/>
            <person name="Davis C.M."/>
            <person name="Simpson J.R."/>
            <person name="Lauterbach L."/>
            <person name="Steele A.D."/>
            <person name="Gui C."/>
            <person name="Meng S."/>
            <person name="Li G."/>
            <person name="Viehrig K."/>
            <person name="Ye F."/>
            <person name="Su P."/>
            <person name="Kiefer A.F."/>
            <person name="Nichols A."/>
            <person name="Cepeda A.J."/>
            <person name="Yan W."/>
            <person name="Fan B."/>
            <person name="Jiang Y."/>
            <person name="Adhikari A."/>
            <person name="Zheng C.-J."/>
            <person name="Schuster L."/>
            <person name="Cowan T.M."/>
            <person name="Smanski M.J."/>
            <person name="Chevrette M.G."/>
            <person name="De Carvalho L.P.S."/>
            <person name="Shen B."/>
        </authorList>
    </citation>
    <scope>NUCLEOTIDE SEQUENCE [LARGE SCALE GENOMIC DNA]</scope>
    <source>
        <strain evidence="2 3">NPDC019275</strain>
    </source>
</reference>
<sequence length="101" mass="10353">TGTTSTGSITGNRSTINPTPGYRGNLLRRGTSAVDGSLVHAAAGTLTGSWHDCLLTGCPALILIPSQTILRLLLPTNTISPTATTGRQSSCQTTFTTPGLI</sequence>
<proteinExistence type="predicted"/>
<name>A0ABW7XCL1_9NOCA</name>
<accession>A0ABW7XCL1</accession>